<dbReference type="Gene3D" id="3.90.70.200">
    <property type="entry name" value="Plus-3 domain"/>
    <property type="match status" value="2"/>
</dbReference>
<comment type="similarity">
    <text evidence="1">Belongs to the MDM2/MDM4 family.</text>
</comment>
<dbReference type="InterPro" id="IPR058668">
    <property type="entry name" value="NERD_dom"/>
</dbReference>
<dbReference type="InterPro" id="IPR004343">
    <property type="entry name" value="Plus-3_dom"/>
</dbReference>
<evidence type="ECO:0000256" key="2">
    <source>
        <dbReference type="ARBA" id="ARBA00022723"/>
    </source>
</evidence>
<protein>
    <submittedName>
        <fullName evidence="8">Histone-lysine N-methyltransferase NSD1/2</fullName>
    </submittedName>
</protein>
<dbReference type="GO" id="GO:0003677">
    <property type="term" value="F:DNA binding"/>
    <property type="evidence" value="ECO:0007669"/>
    <property type="project" value="InterPro"/>
</dbReference>
<dbReference type="PROSITE" id="PS51360">
    <property type="entry name" value="PLUS3"/>
    <property type="match status" value="2"/>
</dbReference>
<dbReference type="SUPFAM" id="SSF159042">
    <property type="entry name" value="Plus3-like"/>
    <property type="match status" value="2"/>
</dbReference>
<dbReference type="EMBL" id="CP039345">
    <property type="protein sequence ID" value="QCD77606.1"/>
    <property type="molecule type" value="Genomic_DNA"/>
</dbReference>
<dbReference type="GO" id="GO:0008270">
    <property type="term" value="F:zinc ion binding"/>
    <property type="evidence" value="ECO:0007669"/>
    <property type="project" value="UniProtKB-KW"/>
</dbReference>
<feature type="domain" description="DM2" evidence="7">
    <location>
        <begin position="639"/>
        <end position="719"/>
    </location>
</feature>
<feature type="region of interest" description="Disordered" evidence="5">
    <location>
        <begin position="114"/>
        <end position="149"/>
    </location>
</feature>
<dbReference type="GO" id="GO:0008168">
    <property type="term" value="F:methyltransferase activity"/>
    <property type="evidence" value="ECO:0007669"/>
    <property type="project" value="UniProtKB-KW"/>
</dbReference>
<dbReference type="InterPro" id="IPR036128">
    <property type="entry name" value="Plus3-like_sf"/>
</dbReference>
<dbReference type="InterPro" id="IPR045894">
    <property type="entry name" value="At5g08430-like"/>
</dbReference>
<dbReference type="InterPro" id="IPR003121">
    <property type="entry name" value="SWIB_MDM2_domain"/>
</dbReference>
<dbReference type="InterPro" id="IPR001965">
    <property type="entry name" value="Znf_PHD"/>
</dbReference>
<evidence type="ECO:0000313" key="9">
    <source>
        <dbReference type="Proteomes" id="UP000501690"/>
    </source>
</evidence>
<reference evidence="8 9" key="1">
    <citation type="submission" date="2019-04" db="EMBL/GenBank/DDBJ databases">
        <title>An improved genome assembly and genetic linkage map for asparagus bean, Vigna unguiculata ssp. sesquipedialis.</title>
        <authorList>
            <person name="Xia Q."/>
            <person name="Zhang R."/>
            <person name="Dong Y."/>
        </authorList>
    </citation>
    <scope>NUCLEOTIDE SEQUENCE [LARGE SCALE GENOMIC DNA]</scope>
    <source>
        <tissue evidence="8">Leaf</tissue>
    </source>
</reference>
<dbReference type="Proteomes" id="UP000501690">
    <property type="component" value="Linkage Group LG1"/>
</dbReference>
<proteinExistence type="inferred from homology"/>
<name>A0A4D6KIA2_VIGUN</name>
<feature type="region of interest" description="Disordered" evidence="5">
    <location>
        <begin position="598"/>
        <end position="618"/>
    </location>
</feature>
<dbReference type="SMART" id="SM00719">
    <property type="entry name" value="Plus3"/>
    <property type="match status" value="2"/>
</dbReference>
<feature type="domain" description="Plus3" evidence="6">
    <location>
        <begin position="295"/>
        <end position="420"/>
    </location>
</feature>
<dbReference type="CDD" id="cd15568">
    <property type="entry name" value="PHD5_NSD"/>
    <property type="match status" value="1"/>
</dbReference>
<dbReference type="PANTHER" id="PTHR46851:SF22">
    <property type="entry name" value="ZINC ION BINDING _ DNA BINDING PROTEIN"/>
    <property type="match status" value="1"/>
</dbReference>
<dbReference type="AlphaFoldDB" id="A0A4D6KIA2"/>
<sequence length="976" mass="112629">MRNQGRHFCCQCNDISKFHCLACPKSLCRKCFGASEEFTVVRGVKGLCIDCWKLMEIVEQNLDHDSNGNKIALNDRETYECLFKEYWEIIKVEERLTSEHVFAAQPDFRTCKPFQHHKENSKEDDEEEESDEGNGLMSFTSDEDSKSAKRKRSNAEEFVGWGSKPLISFLESIGKHGTEPLTKWNVNSLIHEYIKVKSLDHPRYKEKFLPDERLFPIFKKKVVSKGDIYYLLEFHIAKRMDDSFEDKNNVQISNSSLDQHLNAKKSCIQSNLSTLIGKPPLRKGESFIKHSHFASINAHNIKLIYLKRSLVLEFSKQPESFLGKIVGTFVRARMDSNDPRQGKSYHLVRVSGVEFDETSKRTLLQVSIMPKAIAISELSDEDFTEQECEDLQQKVKASLLPKLTVAEVQEKAESLHEDIKKHNMEKTTATFLEKEEEEEKPSEEWCFGCKDGGQMIICDHPGCKKVYHPICVGKDAGFFEHVHSWLCSRHFCCQCNDISKFHCLACPKSLCRKCFGASEEFTVVRGVKGLCIDCWKLMEIVEQNLDHDSNGNKIALNDRETYECLFKEYWEIIKVEERLTSEHVFAAQPDFRTCKPFQHHKENSKGEEKKVQNELKEGSRSDAIFAESPDYKKSNAEEFVGWGSKPLISFLESIGKHGTEPLTKWNVNSLIHEYIKVKSLDHPRYKEKFLPDERLFPIFKKKVVSKGDIYYLLEFHIAKRMDDSFEDKNNVQISNSSLDQHLNAKKSCIQSNLSTLIGKPPLRKGESFIKHSHFASINAHNIKLIYLKRSLVLEFSKQPESFLGKIVGTFVRARMDSNDPRQGKSYHLVRVSGVEFDETSKRTLLQVSIMPKAIAISELSDEDFTEQECEDLQQKVKASLLPKLTVAEVQEKAESLHEDIKKHSFTTRLVHLQNQIDRANLRGRNKEYPFIFYMEERERLEQLWKQEQLIKSVPSVRAELVEAKCGDSEDKVIPHS</sequence>
<dbReference type="InterPro" id="IPR013083">
    <property type="entry name" value="Znf_RING/FYVE/PHD"/>
</dbReference>
<accession>A0A4D6KIA2</accession>
<dbReference type="SUPFAM" id="SSF47592">
    <property type="entry name" value="SWIB/MDM2 domain"/>
    <property type="match status" value="2"/>
</dbReference>
<keyword evidence="8" id="KW-0489">Methyltransferase</keyword>
<dbReference type="PROSITE" id="PS51925">
    <property type="entry name" value="SWIB_MDM2"/>
    <property type="match status" value="2"/>
</dbReference>
<dbReference type="InterPro" id="IPR011011">
    <property type="entry name" value="Znf_FYVE_PHD"/>
</dbReference>
<dbReference type="SUPFAM" id="SSF57903">
    <property type="entry name" value="FYVE/PHD zinc finger"/>
    <property type="match status" value="1"/>
</dbReference>
<dbReference type="Gene3D" id="3.30.40.10">
    <property type="entry name" value="Zinc/RING finger domain, C3HC4 (zinc finger)"/>
    <property type="match status" value="1"/>
</dbReference>
<dbReference type="InterPro" id="IPR001876">
    <property type="entry name" value="Znf_RanBP2"/>
</dbReference>
<evidence type="ECO:0000313" key="8">
    <source>
        <dbReference type="EMBL" id="QCD77606.1"/>
    </source>
</evidence>
<keyword evidence="2" id="KW-0479">Metal-binding</keyword>
<keyword evidence="9" id="KW-1185">Reference proteome</keyword>
<organism evidence="8 9">
    <name type="scientific">Vigna unguiculata</name>
    <name type="common">Cowpea</name>
    <dbReference type="NCBI Taxonomy" id="3917"/>
    <lineage>
        <taxon>Eukaryota</taxon>
        <taxon>Viridiplantae</taxon>
        <taxon>Streptophyta</taxon>
        <taxon>Embryophyta</taxon>
        <taxon>Tracheophyta</taxon>
        <taxon>Spermatophyta</taxon>
        <taxon>Magnoliopsida</taxon>
        <taxon>eudicotyledons</taxon>
        <taxon>Gunneridae</taxon>
        <taxon>Pentapetalae</taxon>
        <taxon>rosids</taxon>
        <taxon>fabids</taxon>
        <taxon>Fabales</taxon>
        <taxon>Fabaceae</taxon>
        <taxon>Papilionoideae</taxon>
        <taxon>50 kb inversion clade</taxon>
        <taxon>NPAAA clade</taxon>
        <taxon>indigoferoid/millettioid clade</taxon>
        <taxon>Phaseoleae</taxon>
        <taxon>Vigna</taxon>
    </lineage>
</organism>
<evidence type="ECO:0000256" key="3">
    <source>
        <dbReference type="ARBA" id="ARBA00022771"/>
    </source>
</evidence>
<dbReference type="InterPro" id="IPR036885">
    <property type="entry name" value="SWIB_MDM2_dom_sf"/>
</dbReference>
<feature type="domain" description="DM2" evidence="7">
    <location>
        <begin position="158"/>
        <end position="238"/>
    </location>
</feature>
<dbReference type="Pfam" id="PF03126">
    <property type="entry name" value="Plus-3"/>
    <property type="match status" value="2"/>
</dbReference>
<feature type="domain" description="Plus3" evidence="6">
    <location>
        <begin position="776"/>
        <end position="901"/>
    </location>
</feature>
<keyword evidence="3" id="KW-0863">Zinc-finger</keyword>
<evidence type="ECO:0000256" key="4">
    <source>
        <dbReference type="ARBA" id="ARBA00022833"/>
    </source>
</evidence>
<gene>
    <name evidence="8" type="ORF">DEO72_LG1g1232</name>
</gene>
<evidence type="ECO:0000259" key="6">
    <source>
        <dbReference type="PROSITE" id="PS51360"/>
    </source>
</evidence>
<evidence type="ECO:0000256" key="5">
    <source>
        <dbReference type="SAM" id="MobiDB-lite"/>
    </source>
</evidence>
<feature type="compositionally biased region" description="Acidic residues" evidence="5">
    <location>
        <begin position="122"/>
        <end position="132"/>
    </location>
</feature>
<dbReference type="PANTHER" id="PTHR46851">
    <property type="entry name" value="OS01G0884500 PROTEIN"/>
    <property type="match status" value="1"/>
</dbReference>
<evidence type="ECO:0000259" key="7">
    <source>
        <dbReference type="PROSITE" id="PS51925"/>
    </source>
</evidence>
<feature type="compositionally biased region" description="Basic and acidic residues" evidence="5">
    <location>
        <begin position="599"/>
        <end position="618"/>
    </location>
</feature>
<evidence type="ECO:0000256" key="1">
    <source>
        <dbReference type="ARBA" id="ARBA00005803"/>
    </source>
</evidence>
<dbReference type="GO" id="GO:0032259">
    <property type="term" value="P:methylation"/>
    <property type="evidence" value="ECO:0007669"/>
    <property type="project" value="UniProtKB-KW"/>
</dbReference>
<keyword evidence="4" id="KW-0862">Zinc</keyword>
<keyword evidence="8" id="KW-0808">Transferase</keyword>
<dbReference type="Gene3D" id="1.10.245.10">
    <property type="entry name" value="SWIB/MDM2 domain"/>
    <property type="match status" value="2"/>
</dbReference>
<dbReference type="Pfam" id="PF25980">
    <property type="entry name" value="NERD_plant"/>
    <property type="match status" value="1"/>
</dbReference>
<dbReference type="SMART" id="SM00249">
    <property type="entry name" value="PHD"/>
    <property type="match status" value="1"/>
</dbReference>
<dbReference type="PROSITE" id="PS01358">
    <property type="entry name" value="ZF_RANBP2_1"/>
    <property type="match status" value="1"/>
</dbReference>